<evidence type="ECO:0000256" key="8">
    <source>
        <dbReference type="ARBA" id="ARBA00023170"/>
    </source>
</evidence>
<dbReference type="InterPro" id="IPR032675">
    <property type="entry name" value="LRR_dom_sf"/>
</dbReference>
<evidence type="ECO:0000256" key="5">
    <source>
        <dbReference type="ARBA" id="ARBA00022737"/>
    </source>
</evidence>
<dbReference type="InterPro" id="IPR013210">
    <property type="entry name" value="LRR_N_plant-typ"/>
</dbReference>
<evidence type="ECO:0000256" key="9">
    <source>
        <dbReference type="ARBA" id="ARBA00023180"/>
    </source>
</evidence>
<sequence>MGRCFCKNSSVVGCLEGERQALLKFKATLIDPSNMLSSWINGSSDCCLWDGISCDNITGHVSKLYLSGNYLEAALDPSLMELHHLSHLDLILDLTYNELEVPILDAFQNLTSVRVLDLSFNNLSSHYLCG</sequence>
<proteinExistence type="predicted"/>
<evidence type="ECO:0000256" key="4">
    <source>
        <dbReference type="ARBA" id="ARBA00022729"/>
    </source>
</evidence>
<accession>A0A834T0U1</accession>
<reference evidence="11" key="1">
    <citation type="submission" date="2020-09" db="EMBL/GenBank/DDBJ databases">
        <title>Genome-Enabled Discovery of Anthraquinone Biosynthesis in Senna tora.</title>
        <authorList>
            <person name="Kang S.-H."/>
            <person name="Pandey R.P."/>
            <person name="Lee C.-M."/>
            <person name="Sim J.-S."/>
            <person name="Jeong J.-T."/>
            <person name="Choi B.-S."/>
            <person name="Jung M."/>
            <person name="Ginzburg D."/>
            <person name="Zhao K."/>
            <person name="Won S.Y."/>
            <person name="Oh T.-J."/>
            <person name="Yu Y."/>
            <person name="Kim N.-H."/>
            <person name="Lee O.R."/>
            <person name="Lee T.-H."/>
            <person name="Bashyal P."/>
            <person name="Kim T.-S."/>
            <person name="Lee W.-H."/>
            <person name="Kawkins C."/>
            <person name="Kim C.-K."/>
            <person name="Kim J.S."/>
            <person name="Ahn B.O."/>
            <person name="Rhee S.Y."/>
            <person name="Sohng J.K."/>
        </authorList>
    </citation>
    <scope>NUCLEOTIDE SEQUENCE</scope>
    <source>
        <tissue evidence="11">Leaf</tissue>
    </source>
</reference>
<protein>
    <submittedName>
        <fullName evidence="11">Receptor-like protein 12 isoform X1</fullName>
    </submittedName>
</protein>
<dbReference type="Gene3D" id="3.80.10.10">
    <property type="entry name" value="Ribonuclease Inhibitor"/>
    <property type="match status" value="1"/>
</dbReference>
<dbReference type="EMBL" id="JAAIUW010000010">
    <property type="protein sequence ID" value="KAF7813191.1"/>
    <property type="molecule type" value="Genomic_DNA"/>
</dbReference>
<evidence type="ECO:0000256" key="6">
    <source>
        <dbReference type="ARBA" id="ARBA00022989"/>
    </source>
</evidence>
<evidence type="ECO:0000313" key="11">
    <source>
        <dbReference type="EMBL" id="KAF7813191.1"/>
    </source>
</evidence>
<keyword evidence="8 11" id="KW-0675">Receptor</keyword>
<keyword evidence="3" id="KW-0812">Transmembrane</keyword>
<keyword evidence="6" id="KW-1133">Transmembrane helix</keyword>
<dbReference type="PANTHER" id="PTHR48063:SF112">
    <property type="entry name" value="RECEPTOR LIKE PROTEIN 30-LIKE"/>
    <property type="match status" value="1"/>
</dbReference>
<dbReference type="AlphaFoldDB" id="A0A834T0U1"/>
<comment type="caution">
    <text evidence="11">The sequence shown here is derived from an EMBL/GenBank/DDBJ whole genome shotgun (WGS) entry which is preliminary data.</text>
</comment>
<dbReference type="GO" id="GO:0016020">
    <property type="term" value="C:membrane"/>
    <property type="evidence" value="ECO:0007669"/>
    <property type="project" value="UniProtKB-SubCell"/>
</dbReference>
<dbReference type="Pfam" id="PF08263">
    <property type="entry name" value="LRRNT_2"/>
    <property type="match status" value="1"/>
</dbReference>
<dbReference type="Pfam" id="PF13855">
    <property type="entry name" value="LRR_8"/>
    <property type="match status" value="1"/>
</dbReference>
<keyword evidence="9" id="KW-0325">Glycoprotein</keyword>
<evidence type="ECO:0000256" key="7">
    <source>
        <dbReference type="ARBA" id="ARBA00023136"/>
    </source>
</evidence>
<dbReference type="InterPro" id="IPR001611">
    <property type="entry name" value="Leu-rich_rpt"/>
</dbReference>
<evidence type="ECO:0000313" key="12">
    <source>
        <dbReference type="Proteomes" id="UP000634136"/>
    </source>
</evidence>
<keyword evidence="5" id="KW-0677">Repeat</keyword>
<keyword evidence="4" id="KW-0732">Signal</keyword>
<dbReference type="InterPro" id="IPR046956">
    <property type="entry name" value="RLP23-like"/>
</dbReference>
<gene>
    <name evidence="11" type="ORF">G2W53_034167</name>
</gene>
<keyword evidence="2" id="KW-0433">Leucine-rich repeat</keyword>
<dbReference type="SUPFAM" id="SSF52058">
    <property type="entry name" value="L domain-like"/>
    <property type="match status" value="1"/>
</dbReference>
<evidence type="ECO:0000256" key="2">
    <source>
        <dbReference type="ARBA" id="ARBA00022614"/>
    </source>
</evidence>
<comment type="subcellular location">
    <subcellularLocation>
        <location evidence="1">Membrane</location>
        <topology evidence="1">Single-pass type I membrane protein</topology>
    </subcellularLocation>
</comment>
<feature type="domain" description="Leucine-rich repeat-containing N-terminal plant-type" evidence="10">
    <location>
        <begin position="17"/>
        <end position="55"/>
    </location>
</feature>
<evidence type="ECO:0000259" key="10">
    <source>
        <dbReference type="Pfam" id="PF08263"/>
    </source>
</evidence>
<keyword evidence="7" id="KW-0472">Membrane</keyword>
<dbReference type="OrthoDB" id="1748632at2759"/>
<name>A0A834T0U1_9FABA</name>
<evidence type="ECO:0000256" key="3">
    <source>
        <dbReference type="ARBA" id="ARBA00022692"/>
    </source>
</evidence>
<keyword evidence="12" id="KW-1185">Reference proteome</keyword>
<evidence type="ECO:0000256" key="1">
    <source>
        <dbReference type="ARBA" id="ARBA00004479"/>
    </source>
</evidence>
<organism evidence="11 12">
    <name type="scientific">Senna tora</name>
    <dbReference type="NCBI Taxonomy" id="362788"/>
    <lineage>
        <taxon>Eukaryota</taxon>
        <taxon>Viridiplantae</taxon>
        <taxon>Streptophyta</taxon>
        <taxon>Embryophyta</taxon>
        <taxon>Tracheophyta</taxon>
        <taxon>Spermatophyta</taxon>
        <taxon>Magnoliopsida</taxon>
        <taxon>eudicotyledons</taxon>
        <taxon>Gunneridae</taxon>
        <taxon>Pentapetalae</taxon>
        <taxon>rosids</taxon>
        <taxon>fabids</taxon>
        <taxon>Fabales</taxon>
        <taxon>Fabaceae</taxon>
        <taxon>Caesalpinioideae</taxon>
        <taxon>Cassia clade</taxon>
        <taxon>Senna</taxon>
    </lineage>
</organism>
<dbReference type="Proteomes" id="UP000634136">
    <property type="component" value="Unassembled WGS sequence"/>
</dbReference>
<dbReference type="PANTHER" id="PTHR48063">
    <property type="entry name" value="LRR RECEPTOR-LIKE KINASE"/>
    <property type="match status" value="1"/>
</dbReference>